<protein>
    <recommendedName>
        <fullName evidence="5">Retrotransposon gag domain-containing protein</fullName>
    </recommendedName>
</protein>
<feature type="region of interest" description="Disordered" evidence="1">
    <location>
        <begin position="191"/>
        <end position="227"/>
    </location>
</feature>
<gene>
    <name evidence="3" type="ORF">PSTG_11103</name>
</gene>
<evidence type="ECO:0000313" key="4">
    <source>
        <dbReference type="Proteomes" id="UP000054564"/>
    </source>
</evidence>
<keyword evidence="2" id="KW-0732">Signal</keyword>
<accession>A0A0L0V8K3</accession>
<evidence type="ECO:0000313" key="3">
    <source>
        <dbReference type="EMBL" id="KNE95613.1"/>
    </source>
</evidence>
<dbReference type="Proteomes" id="UP000054564">
    <property type="component" value="Unassembled WGS sequence"/>
</dbReference>
<dbReference type="OrthoDB" id="10631957at2759"/>
<evidence type="ECO:0008006" key="5">
    <source>
        <dbReference type="Google" id="ProtNLM"/>
    </source>
</evidence>
<feature type="compositionally biased region" description="Polar residues" evidence="1">
    <location>
        <begin position="337"/>
        <end position="348"/>
    </location>
</feature>
<feature type="compositionally biased region" description="Polar residues" evidence="1">
    <location>
        <begin position="209"/>
        <end position="220"/>
    </location>
</feature>
<evidence type="ECO:0000256" key="2">
    <source>
        <dbReference type="SAM" id="SignalP"/>
    </source>
</evidence>
<proteinExistence type="predicted"/>
<feature type="signal peptide" evidence="2">
    <location>
        <begin position="1"/>
        <end position="33"/>
    </location>
</feature>
<feature type="chain" id="PRO_5005549747" description="Retrotransposon gag domain-containing protein" evidence="2">
    <location>
        <begin position="34"/>
        <end position="862"/>
    </location>
</feature>
<keyword evidence="4" id="KW-1185">Reference proteome</keyword>
<feature type="compositionally biased region" description="Basic and acidic residues" evidence="1">
    <location>
        <begin position="706"/>
        <end position="715"/>
    </location>
</feature>
<feature type="region of interest" description="Disordered" evidence="1">
    <location>
        <begin position="297"/>
        <end position="376"/>
    </location>
</feature>
<feature type="compositionally biased region" description="Low complexity" evidence="1">
    <location>
        <begin position="311"/>
        <end position="322"/>
    </location>
</feature>
<reference evidence="4" key="1">
    <citation type="submission" date="2014-03" db="EMBL/GenBank/DDBJ databases">
        <title>The Genome Sequence of Puccinia striiformis f. sp. tritici PST-78.</title>
        <authorList>
            <consortium name="The Broad Institute Genome Sequencing Platform"/>
            <person name="Cuomo C."/>
            <person name="Hulbert S."/>
            <person name="Chen X."/>
            <person name="Walker B."/>
            <person name="Young S.K."/>
            <person name="Zeng Q."/>
            <person name="Gargeya S."/>
            <person name="Fitzgerald M."/>
            <person name="Haas B."/>
            <person name="Abouelleil A."/>
            <person name="Alvarado L."/>
            <person name="Arachchi H.M."/>
            <person name="Berlin A.M."/>
            <person name="Chapman S.B."/>
            <person name="Goldberg J."/>
            <person name="Griggs A."/>
            <person name="Gujja S."/>
            <person name="Hansen M."/>
            <person name="Howarth C."/>
            <person name="Imamovic A."/>
            <person name="Larimer J."/>
            <person name="McCowan C."/>
            <person name="Montmayeur A."/>
            <person name="Murphy C."/>
            <person name="Neiman D."/>
            <person name="Pearson M."/>
            <person name="Priest M."/>
            <person name="Roberts A."/>
            <person name="Saif S."/>
            <person name="Shea T."/>
            <person name="Sisk P."/>
            <person name="Sykes S."/>
            <person name="Wortman J."/>
            <person name="Nusbaum C."/>
            <person name="Birren B."/>
        </authorList>
    </citation>
    <scope>NUCLEOTIDE SEQUENCE [LARGE SCALE GENOMIC DNA]</scope>
    <source>
        <strain evidence="4">race PST-78</strain>
    </source>
</reference>
<organism evidence="3 4">
    <name type="scientific">Puccinia striiformis f. sp. tritici PST-78</name>
    <dbReference type="NCBI Taxonomy" id="1165861"/>
    <lineage>
        <taxon>Eukaryota</taxon>
        <taxon>Fungi</taxon>
        <taxon>Dikarya</taxon>
        <taxon>Basidiomycota</taxon>
        <taxon>Pucciniomycotina</taxon>
        <taxon>Pucciniomycetes</taxon>
        <taxon>Pucciniales</taxon>
        <taxon>Pucciniaceae</taxon>
        <taxon>Puccinia</taxon>
    </lineage>
</organism>
<dbReference type="AlphaFoldDB" id="A0A0L0V8K3"/>
<name>A0A0L0V8K3_9BASI</name>
<dbReference type="EMBL" id="AJIL01000094">
    <property type="protein sequence ID" value="KNE95613.1"/>
    <property type="molecule type" value="Genomic_DNA"/>
</dbReference>
<feature type="region of interest" description="Disordered" evidence="1">
    <location>
        <begin position="702"/>
        <end position="732"/>
    </location>
</feature>
<comment type="caution">
    <text evidence="3">The sequence shown here is derived from an EMBL/GenBank/DDBJ whole genome shotgun (WGS) entry which is preliminary data.</text>
</comment>
<sequence length="862" mass="94709">MHPPSVTNRAARLPTSLLVSSVLALCLLHVTSAIVTPLSLSQLIDQSQRTLCPPFPPSLDMSEHEGGTRTDNNVTHRFGRTLELTDPIEALPIASSDDLATMVINTRSGLATQQLRAPTNRGCFDSLNHYFSPEGDPRAYQCNWCSKTIWTPMTSRANLRYHRDGSLTSGHLRAACPSRRRVIALPRLTYSRGHSTPPSRLTRADGSPSLPTSNIFSGSRTPPEPKLHPSLQNNFADGLFKPYTLLLPFYQLAQQPPYPNPDLFMSTRSTGLPLLTPTNPEAIIRAANAERRRLDQAALDPARPDSPTPSTPFRTPTESESSSIEHLSAYLVPGAQSDMSGNQPTGSGTADPPMDTNILEKTAGDTLPPAPDKSATTDEHLNRFLQIQNAGAIQMQEAIRAVLNLQRIDREAAAEERRESARRIALLEESLLRSTIKSEDNNKTSKVKSDRVDLLKLRFSDGPSYTGPPQAIEPFLQWITGLQIFFDSKAISHPADKIIVAGGLLKTTALLSFYANEGKDFAEKTWEEFKKRLFEVALPVRWRTTLKTSVRQLKMSATESFVDFSTRGRTLQAMINFDAASNLPDEALAEYVVIGLSVELRGKANEWELLEANPFNYPYFEKRLAAFDEILKEQAPARPPRVTVPSPSSVRPPDEVAWRVHSFLDSQGRCHFCKKTCGSLPGRCPHPMDKKWVDIPTSFVTPPKPADYKRPRAHDPAPTSAGRPTQPPAGRPFARAATVAAVDESPVPDTLAEEFESFPPPAFENAELSVISEQTIDTVDAVQLHEEDHLAPEYCTSDLTQTVDWRELAAVQEDVSSYGAIDFGRDLFAQPSGSLPTTADINASVAAFNPSSAPDTNATASL</sequence>
<evidence type="ECO:0000256" key="1">
    <source>
        <dbReference type="SAM" id="MobiDB-lite"/>
    </source>
</evidence>